<reference evidence="2 3" key="1">
    <citation type="submission" date="2021-08" db="EMBL/GenBank/DDBJ databases">
        <title>WGS assembly of Ceratopteris richardii.</title>
        <authorList>
            <person name="Marchant D.B."/>
            <person name="Chen G."/>
            <person name="Jenkins J."/>
            <person name="Shu S."/>
            <person name="Leebens-Mack J."/>
            <person name="Grimwood J."/>
            <person name="Schmutz J."/>
            <person name="Soltis P."/>
            <person name="Soltis D."/>
            <person name="Chen Z.-H."/>
        </authorList>
    </citation>
    <scope>NUCLEOTIDE SEQUENCE [LARGE SCALE GENOMIC DNA]</scope>
    <source>
        <strain evidence="2">Whitten #5841</strain>
        <tissue evidence="2">Leaf</tissue>
    </source>
</reference>
<name>A0A8T2S349_CERRI</name>
<keyword evidence="1" id="KW-0732">Signal</keyword>
<evidence type="ECO:0000313" key="2">
    <source>
        <dbReference type="EMBL" id="KAH7302108.1"/>
    </source>
</evidence>
<organism evidence="2 3">
    <name type="scientific">Ceratopteris richardii</name>
    <name type="common">Triangle waterfern</name>
    <dbReference type="NCBI Taxonomy" id="49495"/>
    <lineage>
        <taxon>Eukaryota</taxon>
        <taxon>Viridiplantae</taxon>
        <taxon>Streptophyta</taxon>
        <taxon>Embryophyta</taxon>
        <taxon>Tracheophyta</taxon>
        <taxon>Polypodiopsida</taxon>
        <taxon>Polypodiidae</taxon>
        <taxon>Polypodiales</taxon>
        <taxon>Pteridineae</taxon>
        <taxon>Pteridaceae</taxon>
        <taxon>Parkerioideae</taxon>
        <taxon>Ceratopteris</taxon>
    </lineage>
</organism>
<feature type="chain" id="PRO_5035789456" evidence="1">
    <location>
        <begin position="18"/>
        <end position="137"/>
    </location>
</feature>
<protein>
    <submittedName>
        <fullName evidence="2">Uncharacterized protein</fullName>
    </submittedName>
</protein>
<feature type="signal peptide" evidence="1">
    <location>
        <begin position="1"/>
        <end position="17"/>
    </location>
</feature>
<comment type="caution">
    <text evidence="2">The sequence shown here is derived from an EMBL/GenBank/DDBJ whole genome shotgun (WGS) entry which is preliminary data.</text>
</comment>
<keyword evidence="3" id="KW-1185">Reference proteome</keyword>
<dbReference type="Proteomes" id="UP000825935">
    <property type="component" value="Chromosome 23"/>
</dbReference>
<accession>A0A8T2S349</accession>
<dbReference type="AlphaFoldDB" id="A0A8T2S349"/>
<evidence type="ECO:0000256" key="1">
    <source>
        <dbReference type="SAM" id="SignalP"/>
    </source>
</evidence>
<proteinExistence type="predicted"/>
<sequence>MRTLVYGIICVLLVVAAQRLPSAAYAGAMEASSLSSQKPASVLSPTQAPLSALNGLDPDDKALDGMIEGIAEYICSPCCFLDGVIYPHSSMLSRSQLLQVWKERTHEDYFCQYDPCCYVHHNLDIDAQHLSAASPGS</sequence>
<gene>
    <name evidence="2" type="ORF">KP509_23G057000</name>
</gene>
<evidence type="ECO:0000313" key="3">
    <source>
        <dbReference type="Proteomes" id="UP000825935"/>
    </source>
</evidence>
<dbReference type="EMBL" id="CM035428">
    <property type="protein sequence ID" value="KAH7302108.1"/>
    <property type="molecule type" value="Genomic_DNA"/>
</dbReference>